<keyword evidence="4" id="KW-1185">Reference proteome</keyword>
<comment type="caution">
    <text evidence="3">The sequence shown here is derived from an EMBL/GenBank/DDBJ whole genome shotgun (WGS) entry which is preliminary data.</text>
</comment>
<dbReference type="GO" id="GO:0005975">
    <property type="term" value="P:carbohydrate metabolic process"/>
    <property type="evidence" value="ECO:0007669"/>
    <property type="project" value="InterPro"/>
</dbReference>
<dbReference type="AlphaFoldDB" id="A0AAE3IRI6"/>
<protein>
    <submittedName>
        <fullName evidence="3">AGE family epimerase/isomerase</fullName>
    </submittedName>
</protein>
<sequence length="431" mass="50243">MTNKSEVETRSLMQRMEAVKQEITRHLEDGVIPFWLKGIDTEYGGYLTCFDENGVPTEDTDKYIVTQTRMIWGMSRFYREYPENKELLLAARQGVEFYIKHFWDTEYGGWFWKTNRKGELLDDGKVTYGQSFSIYALAEYTHATGDPIGQEYAEKTFDLMQKYCTDTVRGGYYENLERDWQVSSPGFHAGDRKSLDIHMHIMEAFTTLALVSKKEIHRRKLKESIEIILRYMVNAEIGCGLNQFDLDFKPIPAINIRRTWNAERETGEVIDEPMDTTSYGHNVELAWLLSYAGEVLNNKEEYLEITKKLVDHALRYGVDLEIGGVYRDGPHVGEPLVKDKEWWQNCESLVGFLNAFQQSGDEKYLNTFENLWDFCKENFINHEVGEWYQLLDKNGNILVSDLGNPWKAVYHTGRALLESKLRLERLVKSLI</sequence>
<dbReference type="Gene3D" id="1.50.10.10">
    <property type="match status" value="1"/>
</dbReference>
<comment type="similarity">
    <text evidence="1">Belongs to the N-acylglucosamine 2-epimerase family.</text>
</comment>
<evidence type="ECO:0000256" key="2">
    <source>
        <dbReference type="ARBA" id="ARBA00023235"/>
    </source>
</evidence>
<dbReference type="Pfam" id="PF07221">
    <property type="entry name" value="GlcNAc_2-epim"/>
    <property type="match status" value="1"/>
</dbReference>
<evidence type="ECO:0000256" key="1">
    <source>
        <dbReference type="ARBA" id="ARBA00008558"/>
    </source>
</evidence>
<proteinExistence type="inferred from homology"/>
<keyword evidence="2" id="KW-0413">Isomerase</keyword>
<dbReference type="RefSeq" id="WP_263072338.1">
    <property type="nucleotide sequence ID" value="NZ_JAOUSF010000002.1"/>
</dbReference>
<dbReference type="GO" id="GO:0016853">
    <property type="term" value="F:isomerase activity"/>
    <property type="evidence" value="ECO:0007669"/>
    <property type="project" value="UniProtKB-KW"/>
</dbReference>
<evidence type="ECO:0000313" key="4">
    <source>
        <dbReference type="Proteomes" id="UP001209318"/>
    </source>
</evidence>
<dbReference type="Proteomes" id="UP001209318">
    <property type="component" value="Unassembled WGS sequence"/>
</dbReference>
<name>A0AAE3IRI6_9BACI</name>
<dbReference type="SUPFAM" id="SSF48208">
    <property type="entry name" value="Six-hairpin glycosidases"/>
    <property type="match status" value="1"/>
</dbReference>
<dbReference type="InterPro" id="IPR012341">
    <property type="entry name" value="6hp_glycosidase-like_sf"/>
</dbReference>
<gene>
    <name evidence="3" type="ORF">OEV98_06120</name>
</gene>
<reference evidence="3" key="1">
    <citation type="submission" date="2022-10" db="EMBL/GenBank/DDBJ databases">
        <title>Description of Fervidibacillus gen. nov. in the family Fervidibacillaceae fam. nov. with two species, Fervidibacillus albus sp. nov., and Fervidibacillus halotolerans sp. nov., isolated from tidal flat sediments.</title>
        <authorList>
            <person name="Kwon K.K."/>
            <person name="Yang S.-H."/>
        </authorList>
    </citation>
    <scope>NUCLEOTIDE SEQUENCE</scope>
    <source>
        <strain evidence="3">JCM 19140</strain>
    </source>
</reference>
<dbReference type="InterPro" id="IPR008928">
    <property type="entry name" value="6-hairpin_glycosidase_sf"/>
</dbReference>
<accession>A0AAE3IRI6</accession>
<dbReference type="EMBL" id="JAOUSF010000002">
    <property type="protein sequence ID" value="MCU9613126.1"/>
    <property type="molecule type" value="Genomic_DNA"/>
</dbReference>
<organism evidence="3 4">
    <name type="scientific">Perspicuibacillus lycopersici</name>
    <dbReference type="NCBI Taxonomy" id="1325689"/>
    <lineage>
        <taxon>Bacteria</taxon>
        <taxon>Bacillati</taxon>
        <taxon>Bacillota</taxon>
        <taxon>Bacilli</taxon>
        <taxon>Bacillales</taxon>
        <taxon>Bacillaceae</taxon>
        <taxon>Perspicuibacillus</taxon>
    </lineage>
</organism>
<dbReference type="PANTHER" id="PTHR15108">
    <property type="entry name" value="N-ACYLGLUCOSAMINE-2-EPIMERASE"/>
    <property type="match status" value="1"/>
</dbReference>
<evidence type="ECO:0000313" key="3">
    <source>
        <dbReference type="EMBL" id="MCU9613126.1"/>
    </source>
</evidence>
<dbReference type="InterPro" id="IPR010819">
    <property type="entry name" value="AGE/CE"/>
</dbReference>